<dbReference type="EMBL" id="JAPEVB010000001">
    <property type="protein sequence ID" value="KAJ4397653.1"/>
    <property type="molecule type" value="Genomic_DNA"/>
</dbReference>
<dbReference type="InterPro" id="IPR051052">
    <property type="entry name" value="Diverse_substrate_MTase"/>
</dbReference>
<evidence type="ECO:0000313" key="6">
    <source>
        <dbReference type="Proteomes" id="UP001140453"/>
    </source>
</evidence>
<sequence length="325" mass="36715">MGSADETFAFSVKTDSWDHYAKYRPSYPESMWLAWLDYHQGPLETIMDVGTGGGVGAAGLLAVARARGKQVKRVYLSDPNDDNLSAAKKNFTAERFPGVEFLFHRGPAEELFPDIPLHSVDMLISCASIHWMDVETAMDTFADTLRPGGTFGAVVYPQPTVKGDDQVAEALGAVFEQRRRFQDKSDAANVMESIRARAYRNLSIGLDYVPFRSDRWTFVHRRTANLPKDGKWPLRDSTWSHYGEPKSAVAEGEDYEKVEEDENYIRKGYTVDQLKEFFQTLGYEPFVMDGMLWETEAFRQFEATVKSKGSFDLVWPVATALGRAK</sequence>
<evidence type="ECO:0000256" key="2">
    <source>
        <dbReference type="ARBA" id="ARBA00022603"/>
    </source>
</evidence>
<comment type="similarity">
    <text evidence="1">Belongs to the methyltransferase superfamily.</text>
</comment>
<dbReference type="InterPro" id="IPR029063">
    <property type="entry name" value="SAM-dependent_MTases_sf"/>
</dbReference>
<dbReference type="AlphaFoldDB" id="A0A9W9D235"/>
<keyword evidence="2" id="KW-0489">Methyltransferase</keyword>
<gene>
    <name evidence="5" type="ORF">N0V93_001886</name>
</gene>
<dbReference type="InterPro" id="IPR013216">
    <property type="entry name" value="Methyltransf_11"/>
</dbReference>
<organism evidence="5 6">
    <name type="scientific">Gnomoniopsis smithogilvyi</name>
    <dbReference type="NCBI Taxonomy" id="1191159"/>
    <lineage>
        <taxon>Eukaryota</taxon>
        <taxon>Fungi</taxon>
        <taxon>Dikarya</taxon>
        <taxon>Ascomycota</taxon>
        <taxon>Pezizomycotina</taxon>
        <taxon>Sordariomycetes</taxon>
        <taxon>Sordariomycetidae</taxon>
        <taxon>Diaporthales</taxon>
        <taxon>Gnomoniaceae</taxon>
        <taxon>Gnomoniopsis</taxon>
    </lineage>
</organism>
<dbReference type="GO" id="GO:0032259">
    <property type="term" value="P:methylation"/>
    <property type="evidence" value="ECO:0007669"/>
    <property type="project" value="UniProtKB-KW"/>
</dbReference>
<protein>
    <recommendedName>
        <fullName evidence="4">Methyltransferase type 11 domain-containing protein</fullName>
    </recommendedName>
</protein>
<accession>A0A9W9D235</accession>
<dbReference type="Proteomes" id="UP001140453">
    <property type="component" value="Unassembled WGS sequence"/>
</dbReference>
<evidence type="ECO:0000256" key="3">
    <source>
        <dbReference type="ARBA" id="ARBA00022679"/>
    </source>
</evidence>
<dbReference type="OrthoDB" id="10027013at2759"/>
<dbReference type="SUPFAM" id="SSF53335">
    <property type="entry name" value="S-adenosyl-L-methionine-dependent methyltransferases"/>
    <property type="match status" value="1"/>
</dbReference>
<keyword evidence="6" id="KW-1185">Reference proteome</keyword>
<dbReference type="Pfam" id="PF08241">
    <property type="entry name" value="Methyltransf_11"/>
    <property type="match status" value="1"/>
</dbReference>
<keyword evidence="3" id="KW-0808">Transferase</keyword>
<dbReference type="PANTHER" id="PTHR44942:SF4">
    <property type="entry name" value="METHYLTRANSFERASE TYPE 11 DOMAIN-CONTAINING PROTEIN"/>
    <property type="match status" value="1"/>
</dbReference>
<evidence type="ECO:0000259" key="4">
    <source>
        <dbReference type="Pfam" id="PF08241"/>
    </source>
</evidence>
<dbReference type="PANTHER" id="PTHR44942">
    <property type="entry name" value="METHYLTRANSF_11 DOMAIN-CONTAINING PROTEIN"/>
    <property type="match status" value="1"/>
</dbReference>
<dbReference type="CDD" id="cd02440">
    <property type="entry name" value="AdoMet_MTases"/>
    <property type="match status" value="1"/>
</dbReference>
<feature type="domain" description="Methyltransferase type 11" evidence="4">
    <location>
        <begin position="48"/>
        <end position="151"/>
    </location>
</feature>
<evidence type="ECO:0000313" key="5">
    <source>
        <dbReference type="EMBL" id="KAJ4397653.1"/>
    </source>
</evidence>
<dbReference type="GO" id="GO:0008757">
    <property type="term" value="F:S-adenosylmethionine-dependent methyltransferase activity"/>
    <property type="evidence" value="ECO:0007669"/>
    <property type="project" value="InterPro"/>
</dbReference>
<proteinExistence type="inferred from homology"/>
<name>A0A9W9D235_9PEZI</name>
<evidence type="ECO:0000256" key="1">
    <source>
        <dbReference type="ARBA" id="ARBA00008361"/>
    </source>
</evidence>
<comment type="caution">
    <text evidence="5">The sequence shown here is derived from an EMBL/GenBank/DDBJ whole genome shotgun (WGS) entry which is preliminary data.</text>
</comment>
<reference evidence="5" key="1">
    <citation type="submission" date="2022-10" db="EMBL/GenBank/DDBJ databases">
        <title>Tapping the CABI collections for fungal endophytes: first genome assemblies for Collariella, Neodidymelliopsis, Ascochyta clinopodiicola, Didymella pomorum, Didymosphaeria variabile, Neocosmospora piperis and Neocucurbitaria cava.</title>
        <authorList>
            <person name="Hill R."/>
        </authorList>
    </citation>
    <scope>NUCLEOTIDE SEQUENCE</scope>
    <source>
        <strain evidence="5">IMI 355082</strain>
    </source>
</reference>
<dbReference type="Gene3D" id="3.40.50.150">
    <property type="entry name" value="Vaccinia Virus protein VP39"/>
    <property type="match status" value="1"/>
</dbReference>